<accession>A0A1W1ZGL1</accession>
<dbReference type="EMBL" id="FWXK01000008">
    <property type="protein sequence ID" value="SMC47168.1"/>
    <property type="molecule type" value="Genomic_DNA"/>
</dbReference>
<reference evidence="4" key="1">
    <citation type="submission" date="2017-04" db="EMBL/GenBank/DDBJ databases">
        <authorList>
            <person name="Varghese N."/>
            <person name="Submissions S."/>
        </authorList>
    </citation>
    <scope>NUCLEOTIDE SEQUENCE [LARGE SCALE GENOMIC DNA]</scope>
    <source>
        <strain evidence="4">DSM 21500</strain>
    </source>
</reference>
<dbReference type="SMART" id="SM00014">
    <property type="entry name" value="acidPPc"/>
    <property type="match status" value="1"/>
</dbReference>
<dbReference type="Proteomes" id="UP000243884">
    <property type="component" value="Unassembled WGS sequence"/>
</dbReference>
<dbReference type="OrthoDB" id="9789113at2"/>
<organism evidence="3 4">
    <name type="scientific">Aerococcus suis</name>
    <dbReference type="NCBI Taxonomy" id="371602"/>
    <lineage>
        <taxon>Bacteria</taxon>
        <taxon>Bacillati</taxon>
        <taxon>Bacillota</taxon>
        <taxon>Bacilli</taxon>
        <taxon>Lactobacillales</taxon>
        <taxon>Aerococcaceae</taxon>
        <taxon>Aerococcus</taxon>
    </lineage>
</organism>
<dbReference type="Gene3D" id="1.20.144.10">
    <property type="entry name" value="Phosphatidic acid phosphatase type 2/haloperoxidase"/>
    <property type="match status" value="1"/>
</dbReference>
<keyword evidence="1" id="KW-1133">Transmembrane helix</keyword>
<evidence type="ECO:0000313" key="4">
    <source>
        <dbReference type="Proteomes" id="UP000243884"/>
    </source>
</evidence>
<dbReference type="InterPro" id="IPR036938">
    <property type="entry name" value="PAP2/HPO_sf"/>
</dbReference>
<dbReference type="CDD" id="cd01610">
    <property type="entry name" value="PAP2_like"/>
    <property type="match status" value="1"/>
</dbReference>
<feature type="domain" description="Phosphatidic acid phosphatase type 2/haloperoxidase" evidence="2">
    <location>
        <begin position="56"/>
        <end position="165"/>
    </location>
</feature>
<feature type="transmembrane region" description="Helical" evidence="1">
    <location>
        <begin position="150"/>
        <end position="167"/>
    </location>
</feature>
<keyword evidence="1" id="KW-0812">Transmembrane</keyword>
<name>A0A1W1ZGL1_9LACT</name>
<dbReference type="STRING" id="371602.SAMN04487984_1307"/>
<feature type="transmembrane region" description="Helical" evidence="1">
    <location>
        <begin position="23"/>
        <end position="48"/>
    </location>
</feature>
<keyword evidence="4" id="KW-1185">Reference proteome</keyword>
<dbReference type="RefSeq" id="WP_084099418.1">
    <property type="nucleotide sequence ID" value="NZ_FWXK01000008.1"/>
</dbReference>
<dbReference type="PANTHER" id="PTHR14969:SF13">
    <property type="entry name" value="AT30094P"/>
    <property type="match status" value="1"/>
</dbReference>
<gene>
    <name evidence="3" type="ORF">SAMN04487984_1307</name>
</gene>
<dbReference type="InterPro" id="IPR000326">
    <property type="entry name" value="PAP2/HPO"/>
</dbReference>
<keyword evidence="1" id="KW-0472">Membrane</keyword>
<dbReference type="PANTHER" id="PTHR14969">
    <property type="entry name" value="SPHINGOSINE-1-PHOSPHATE PHOSPHOHYDROLASE"/>
    <property type="match status" value="1"/>
</dbReference>
<protein>
    <submittedName>
        <fullName evidence="3">PAP2 superfamily protein</fullName>
    </submittedName>
</protein>
<evidence type="ECO:0000256" key="1">
    <source>
        <dbReference type="SAM" id="Phobius"/>
    </source>
</evidence>
<dbReference type="AlphaFoldDB" id="A0A1W1ZGL1"/>
<sequence length="168" mass="19429">MYDYQQFYQNLSHPFRRLTHGEALVNILNILLTLLYYAVYPILLVMAWWQIHSWWVVLMLLAVPGGSFLIVSAFRRWFNRQRPYEKWGINPLLKDIESGKSFPSKHVFSATIISVSVWFLFPVPGYILIGCALLLAIMRVIGGVHYPGDVLMGYLIGLLFGSLYFILL</sequence>
<proteinExistence type="predicted"/>
<dbReference type="Pfam" id="PF01569">
    <property type="entry name" value="PAP2"/>
    <property type="match status" value="1"/>
</dbReference>
<feature type="transmembrane region" description="Helical" evidence="1">
    <location>
        <begin position="54"/>
        <end position="74"/>
    </location>
</feature>
<dbReference type="SUPFAM" id="SSF48317">
    <property type="entry name" value="Acid phosphatase/Vanadium-dependent haloperoxidase"/>
    <property type="match status" value="1"/>
</dbReference>
<evidence type="ECO:0000259" key="2">
    <source>
        <dbReference type="SMART" id="SM00014"/>
    </source>
</evidence>
<feature type="transmembrane region" description="Helical" evidence="1">
    <location>
        <begin position="107"/>
        <end position="138"/>
    </location>
</feature>
<evidence type="ECO:0000313" key="3">
    <source>
        <dbReference type="EMBL" id="SMC47168.1"/>
    </source>
</evidence>